<dbReference type="InterPro" id="IPR015421">
    <property type="entry name" value="PyrdxlP-dep_Trfase_major"/>
</dbReference>
<dbReference type="PRINTS" id="PR00035">
    <property type="entry name" value="HTHGNTR"/>
</dbReference>
<dbReference type="NCBIfam" id="TIGR01141">
    <property type="entry name" value="hisC"/>
    <property type="match status" value="1"/>
</dbReference>
<dbReference type="EMBL" id="JACHVS010000001">
    <property type="protein sequence ID" value="MBB2995640.1"/>
    <property type="molecule type" value="Genomic_DNA"/>
</dbReference>
<evidence type="ECO:0000256" key="10">
    <source>
        <dbReference type="HAMAP-Rule" id="MF_01023"/>
    </source>
</evidence>
<evidence type="ECO:0000256" key="7">
    <source>
        <dbReference type="ARBA" id="ARBA00023015"/>
    </source>
</evidence>
<dbReference type="UniPathway" id="UPA00031">
    <property type="reaction ID" value="UER00012"/>
</dbReference>
<dbReference type="AlphaFoldDB" id="A0A839QIF1"/>
<dbReference type="InterPro" id="IPR005861">
    <property type="entry name" value="HisP_aminotrans"/>
</dbReference>
<feature type="domain" description="HTH gntR-type" evidence="11">
    <location>
        <begin position="36"/>
        <end position="104"/>
    </location>
</feature>
<dbReference type="InterPro" id="IPR000524">
    <property type="entry name" value="Tscrpt_reg_HTH_GntR"/>
</dbReference>
<dbReference type="SUPFAM" id="SSF48008">
    <property type="entry name" value="GntR ligand-binding domain-like"/>
    <property type="match status" value="1"/>
</dbReference>
<keyword evidence="10" id="KW-0028">Amino-acid biosynthesis</keyword>
<dbReference type="Gene3D" id="3.90.1150.10">
    <property type="entry name" value="Aspartate Aminotransferase, domain 1"/>
    <property type="match status" value="1"/>
</dbReference>
<dbReference type="CDD" id="cd07377">
    <property type="entry name" value="WHTH_GntR"/>
    <property type="match status" value="1"/>
</dbReference>
<dbReference type="Gene3D" id="1.20.120.530">
    <property type="entry name" value="GntR ligand-binding domain-like"/>
    <property type="match status" value="1"/>
</dbReference>
<dbReference type="HAMAP" id="MF_01023">
    <property type="entry name" value="HisC_aminotrans_2"/>
    <property type="match status" value="1"/>
</dbReference>
<dbReference type="PANTHER" id="PTHR43643:SF3">
    <property type="entry name" value="HISTIDINOL-PHOSPHATE AMINOTRANSFERASE"/>
    <property type="match status" value="1"/>
</dbReference>
<protein>
    <recommendedName>
        <fullName evidence="10">Histidinol-phosphate aminotransferase</fullName>
        <ecNumber evidence="10">2.6.1.9</ecNumber>
    </recommendedName>
    <alternativeName>
        <fullName evidence="10">Imidazole acetol-phosphate transaminase</fullName>
    </alternativeName>
</protein>
<dbReference type="InterPro" id="IPR015424">
    <property type="entry name" value="PyrdxlP-dep_Trfase"/>
</dbReference>
<dbReference type="CDD" id="cd00609">
    <property type="entry name" value="AAT_like"/>
    <property type="match status" value="1"/>
</dbReference>
<dbReference type="InterPro" id="IPR011711">
    <property type="entry name" value="GntR_C"/>
</dbReference>
<evidence type="ECO:0000256" key="9">
    <source>
        <dbReference type="ARBA" id="ARBA00023163"/>
    </source>
</evidence>
<comment type="catalytic activity">
    <reaction evidence="10">
        <text>L-histidinol phosphate + 2-oxoglutarate = 3-(imidazol-4-yl)-2-oxopropyl phosphate + L-glutamate</text>
        <dbReference type="Rhea" id="RHEA:23744"/>
        <dbReference type="ChEBI" id="CHEBI:16810"/>
        <dbReference type="ChEBI" id="CHEBI:29985"/>
        <dbReference type="ChEBI" id="CHEBI:57766"/>
        <dbReference type="ChEBI" id="CHEBI:57980"/>
        <dbReference type="EC" id="2.6.1.9"/>
    </reaction>
</comment>
<dbReference type="PANTHER" id="PTHR43643">
    <property type="entry name" value="HISTIDINOL-PHOSPHATE AMINOTRANSFERASE 2"/>
    <property type="match status" value="1"/>
</dbReference>
<evidence type="ECO:0000313" key="13">
    <source>
        <dbReference type="Proteomes" id="UP000523000"/>
    </source>
</evidence>
<comment type="caution">
    <text evidence="12">The sequence shown here is derived from an EMBL/GenBank/DDBJ whole genome shotgun (WGS) entry which is preliminary data.</text>
</comment>
<dbReference type="InterPro" id="IPR008920">
    <property type="entry name" value="TF_FadR/GntR_C"/>
</dbReference>
<dbReference type="GO" id="GO:0003700">
    <property type="term" value="F:DNA-binding transcription factor activity"/>
    <property type="evidence" value="ECO:0007669"/>
    <property type="project" value="InterPro"/>
</dbReference>
<dbReference type="GO" id="GO:0000105">
    <property type="term" value="P:L-histidine biosynthetic process"/>
    <property type="evidence" value="ECO:0007669"/>
    <property type="project" value="UniProtKB-UniRule"/>
</dbReference>
<evidence type="ECO:0000313" key="12">
    <source>
        <dbReference type="EMBL" id="MBB2995640.1"/>
    </source>
</evidence>
<keyword evidence="6 10" id="KW-0663">Pyridoxal phosphate</keyword>
<dbReference type="GO" id="GO:0004400">
    <property type="term" value="F:histidinol-phosphate transaminase activity"/>
    <property type="evidence" value="ECO:0007669"/>
    <property type="project" value="UniProtKB-UniRule"/>
</dbReference>
<keyword evidence="7" id="KW-0805">Transcription regulation</keyword>
<evidence type="ECO:0000256" key="2">
    <source>
        <dbReference type="ARBA" id="ARBA00005384"/>
    </source>
</evidence>
<dbReference type="EC" id="2.6.1.9" evidence="10"/>
<dbReference type="GO" id="GO:0003677">
    <property type="term" value="F:DNA binding"/>
    <property type="evidence" value="ECO:0007669"/>
    <property type="project" value="UniProtKB-KW"/>
</dbReference>
<dbReference type="SMART" id="SM00895">
    <property type="entry name" value="FCD"/>
    <property type="match status" value="1"/>
</dbReference>
<dbReference type="Gene3D" id="3.40.640.10">
    <property type="entry name" value="Type I PLP-dependent aspartate aminotransferase-like (Major domain)"/>
    <property type="match status" value="1"/>
</dbReference>
<evidence type="ECO:0000259" key="11">
    <source>
        <dbReference type="PROSITE" id="PS50949"/>
    </source>
</evidence>
<comment type="similarity">
    <text evidence="2">In the C-terminal section; belongs to the class-I pyridoxal-phosphate-dependent aminotransferase family.</text>
</comment>
<sequence>MTWLKIGASMWSMQKITWDSVVETDSDSTVEPISRRPLYQQVRDRVIQLVNDKMLTIGDQLPSERVLSAHLGVSRHSLRQAMSALEAQGLIEIRHGSGAYLVGSEPSQVASEMADALIDSSEQLPYVMEARFAIEPYMTGIAAERRTPADLIAIRASLRRMEDELALGESGEQGDIDFHAAVLSAARSPLLADFMSQLKAGMTRLREEALAQPTSPRLAVEAHYAILDAIEAGDRERASRAAHLHLVDAAKALLVSDLGDSPNSLLLEMSLDTTTENHQIIQLEPELEVLPVPSLASLTPYRAGESAKVVQAQTGLETVHKLASNENPYGCSKLASEAVASAATSLSVYPEVTAGALRTAVAELHGVKENQLVFGNGSDEVLLMIARAFLGPGRTAVACEPTFAQYRAHTLSTGAKYIPVPLEDGRTDPIALAAMAPGASVIWVCNPNNPTGAYLDAAGFNDLMAAVPKDVVVVVDEAYAEYVTAPDFPDAAALTRTYPNLIMTRTFSKIHGLAAIRIGYGIAGEKVANLLNTVRSPFNTSSLAQAAALASLKDTGFLEQSRERNARERSSIEDFCRLHGLGYYPSQSNFVLFDAPGGAENAFASLKERGYIVRPGTQLGFPTKIRMSVGTSEQITGALDSLKELL</sequence>
<keyword evidence="10" id="KW-0368">Histidine biosynthesis</keyword>
<dbReference type="PROSITE" id="PS50949">
    <property type="entry name" value="HTH_GNTR"/>
    <property type="match status" value="1"/>
</dbReference>
<evidence type="ECO:0000256" key="8">
    <source>
        <dbReference type="ARBA" id="ARBA00023125"/>
    </source>
</evidence>
<keyword evidence="8" id="KW-0238">DNA-binding</keyword>
<comment type="cofactor">
    <cofactor evidence="1 10">
        <name>pyridoxal 5'-phosphate</name>
        <dbReference type="ChEBI" id="CHEBI:597326"/>
    </cofactor>
</comment>
<dbReference type="RefSeq" id="WP_183510862.1">
    <property type="nucleotide sequence ID" value="NZ_BAABGK010000029.1"/>
</dbReference>
<accession>A0A839QIF1</accession>
<comment type="similarity">
    <text evidence="10">Belongs to the class-II pyridoxal-phosphate-dependent aminotransferase family. Histidinol-phosphate aminotransferase subfamily.</text>
</comment>
<dbReference type="Pfam" id="PF07729">
    <property type="entry name" value="FCD"/>
    <property type="match status" value="1"/>
</dbReference>
<evidence type="ECO:0000256" key="3">
    <source>
        <dbReference type="ARBA" id="ARBA00011738"/>
    </source>
</evidence>
<dbReference type="InterPro" id="IPR036390">
    <property type="entry name" value="WH_DNA-bd_sf"/>
</dbReference>
<dbReference type="InterPro" id="IPR015422">
    <property type="entry name" value="PyrdxlP-dep_Trfase_small"/>
</dbReference>
<keyword evidence="13" id="KW-1185">Reference proteome</keyword>
<evidence type="ECO:0000256" key="1">
    <source>
        <dbReference type="ARBA" id="ARBA00001933"/>
    </source>
</evidence>
<dbReference type="Gene3D" id="1.10.10.10">
    <property type="entry name" value="Winged helix-like DNA-binding domain superfamily/Winged helix DNA-binding domain"/>
    <property type="match status" value="1"/>
</dbReference>
<reference evidence="12 13" key="1">
    <citation type="submission" date="2020-08" db="EMBL/GenBank/DDBJ databases">
        <title>Sequencing the genomes of 1000 actinobacteria strains.</title>
        <authorList>
            <person name="Klenk H.-P."/>
        </authorList>
    </citation>
    <scope>NUCLEOTIDE SEQUENCE [LARGE SCALE GENOMIC DNA]</scope>
    <source>
        <strain evidence="12 13">DSM 22826</strain>
    </source>
</reference>
<dbReference type="SUPFAM" id="SSF53383">
    <property type="entry name" value="PLP-dependent transferases"/>
    <property type="match status" value="1"/>
</dbReference>
<gene>
    <name evidence="10" type="primary">hisC</name>
    <name evidence="12" type="ORF">E9229_001831</name>
</gene>
<feature type="modified residue" description="N6-(pyridoxal phosphate)lysine" evidence="10">
    <location>
        <position position="509"/>
    </location>
</feature>
<comment type="subunit">
    <text evidence="3 10">Homodimer.</text>
</comment>
<name>A0A839QIF1_9MICC</name>
<keyword evidence="5 10" id="KW-0808">Transferase</keyword>
<keyword evidence="9" id="KW-0804">Transcription</keyword>
<comment type="pathway">
    <text evidence="10">Amino-acid biosynthesis; L-histidine biosynthesis; L-histidine from 5-phospho-alpha-D-ribose 1-diphosphate: step 7/9.</text>
</comment>
<dbReference type="InterPro" id="IPR036388">
    <property type="entry name" value="WH-like_DNA-bd_sf"/>
</dbReference>
<evidence type="ECO:0000256" key="6">
    <source>
        <dbReference type="ARBA" id="ARBA00022898"/>
    </source>
</evidence>
<proteinExistence type="inferred from homology"/>
<dbReference type="Proteomes" id="UP000523000">
    <property type="component" value="Unassembled WGS sequence"/>
</dbReference>
<dbReference type="SMART" id="SM00345">
    <property type="entry name" value="HTH_GNTR"/>
    <property type="match status" value="1"/>
</dbReference>
<dbReference type="Pfam" id="PF00392">
    <property type="entry name" value="GntR"/>
    <property type="match status" value="1"/>
</dbReference>
<keyword evidence="4 10" id="KW-0032">Aminotransferase</keyword>
<dbReference type="InterPro" id="IPR004839">
    <property type="entry name" value="Aminotransferase_I/II_large"/>
</dbReference>
<evidence type="ECO:0000256" key="4">
    <source>
        <dbReference type="ARBA" id="ARBA00022576"/>
    </source>
</evidence>
<organism evidence="12 13">
    <name type="scientific">Paeniglutamicibacter cryotolerans</name>
    <dbReference type="NCBI Taxonomy" id="670079"/>
    <lineage>
        <taxon>Bacteria</taxon>
        <taxon>Bacillati</taxon>
        <taxon>Actinomycetota</taxon>
        <taxon>Actinomycetes</taxon>
        <taxon>Micrococcales</taxon>
        <taxon>Micrococcaceae</taxon>
        <taxon>Paeniglutamicibacter</taxon>
    </lineage>
</organism>
<dbReference type="Pfam" id="PF00155">
    <property type="entry name" value="Aminotran_1_2"/>
    <property type="match status" value="1"/>
</dbReference>
<evidence type="ECO:0000256" key="5">
    <source>
        <dbReference type="ARBA" id="ARBA00022679"/>
    </source>
</evidence>
<dbReference type="GO" id="GO:0030170">
    <property type="term" value="F:pyridoxal phosphate binding"/>
    <property type="evidence" value="ECO:0007669"/>
    <property type="project" value="InterPro"/>
</dbReference>
<dbReference type="SUPFAM" id="SSF46785">
    <property type="entry name" value="Winged helix' DNA-binding domain"/>
    <property type="match status" value="1"/>
</dbReference>
<dbReference type="InterPro" id="IPR050106">
    <property type="entry name" value="HistidinolP_aminotransfase"/>
</dbReference>